<sequence length="36" mass="3920">MDHCLHQGFPQMTVASVNARKATALVGTFYVNGQVQ</sequence>
<dbReference type="Proteomes" id="UP000195569">
    <property type="component" value="Unassembled WGS sequence"/>
</dbReference>
<dbReference type="EMBL" id="CYGY02000142">
    <property type="protein sequence ID" value="SIT51800.1"/>
    <property type="molecule type" value="Genomic_DNA"/>
</dbReference>
<protein>
    <submittedName>
        <fullName evidence="1">Uncharacterized protein</fullName>
    </submittedName>
</protein>
<keyword evidence="2" id="KW-1185">Reference proteome</keyword>
<organism evidence="1 2">
    <name type="scientific">Paraburkholderia piptadeniae</name>
    <dbReference type="NCBI Taxonomy" id="1701573"/>
    <lineage>
        <taxon>Bacteria</taxon>
        <taxon>Pseudomonadati</taxon>
        <taxon>Pseudomonadota</taxon>
        <taxon>Betaproteobacteria</taxon>
        <taxon>Burkholderiales</taxon>
        <taxon>Burkholderiaceae</taxon>
        <taxon>Paraburkholderia</taxon>
    </lineage>
</organism>
<reference evidence="1" key="1">
    <citation type="submission" date="2016-12" db="EMBL/GenBank/DDBJ databases">
        <authorList>
            <person name="Moulin L."/>
        </authorList>
    </citation>
    <scope>NUCLEOTIDE SEQUENCE [LARGE SCALE GENOMIC DNA]</scope>
    <source>
        <strain evidence="1">STM 7183</strain>
    </source>
</reference>
<accession>A0A1N7SWR0</accession>
<gene>
    <name evidence="1" type="ORF">BN2476_1420002</name>
</gene>
<comment type="caution">
    <text evidence="1">The sequence shown here is derived from an EMBL/GenBank/DDBJ whole genome shotgun (WGS) entry which is preliminary data.</text>
</comment>
<evidence type="ECO:0000313" key="2">
    <source>
        <dbReference type="Proteomes" id="UP000195569"/>
    </source>
</evidence>
<dbReference type="AlphaFoldDB" id="A0A1N7SWR0"/>
<name>A0A1N7SWR0_9BURK</name>
<proteinExistence type="predicted"/>
<evidence type="ECO:0000313" key="1">
    <source>
        <dbReference type="EMBL" id="SIT51800.1"/>
    </source>
</evidence>